<evidence type="ECO:0000313" key="2">
    <source>
        <dbReference type="Proteomes" id="UP000789390"/>
    </source>
</evidence>
<gene>
    <name evidence="1" type="ORF">DGAL_LOCUS15796</name>
</gene>
<organism evidence="1 2">
    <name type="scientific">Daphnia galeata</name>
    <dbReference type="NCBI Taxonomy" id="27404"/>
    <lineage>
        <taxon>Eukaryota</taxon>
        <taxon>Metazoa</taxon>
        <taxon>Ecdysozoa</taxon>
        <taxon>Arthropoda</taxon>
        <taxon>Crustacea</taxon>
        <taxon>Branchiopoda</taxon>
        <taxon>Diplostraca</taxon>
        <taxon>Cladocera</taxon>
        <taxon>Anomopoda</taxon>
        <taxon>Daphniidae</taxon>
        <taxon>Daphnia</taxon>
    </lineage>
</organism>
<keyword evidence="2" id="KW-1185">Reference proteome</keyword>
<protein>
    <submittedName>
        <fullName evidence="1">Uncharacterized protein</fullName>
    </submittedName>
</protein>
<sequence length="52" mass="6025">MSRGLPTLYRSLNITELHRNWETYYTFAQLRDAKGINHSPPSTIPGEICMLM</sequence>
<proteinExistence type="predicted"/>
<name>A0A8J2S071_9CRUS</name>
<accession>A0A8J2S071</accession>
<evidence type="ECO:0000313" key="1">
    <source>
        <dbReference type="EMBL" id="CAH0112084.1"/>
    </source>
</evidence>
<dbReference type="Proteomes" id="UP000789390">
    <property type="component" value="Unassembled WGS sequence"/>
</dbReference>
<dbReference type="AlphaFoldDB" id="A0A8J2S071"/>
<reference evidence="1" key="1">
    <citation type="submission" date="2021-11" db="EMBL/GenBank/DDBJ databases">
        <authorList>
            <person name="Schell T."/>
        </authorList>
    </citation>
    <scope>NUCLEOTIDE SEQUENCE</scope>
    <source>
        <strain evidence="1">M5</strain>
    </source>
</reference>
<dbReference type="EMBL" id="CAKKLH010000322">
    <property type="protein sequence ID" value="CAH0112084.1"/>
    <property type="molecule type" value="Genomic_DNA"/>
</dbReference>
<comment type="caution">
    <text evidence="1">The sequence shown here is derived from an EMBL/GenBank/DDBJ whole genome shotgun (WGS) entry which is preliminary data.</text>
</comment>